<feature type="region of interest" description="Disordered" evidence="2">
    <location>
        <begin position="284"/>
        <end position="319"/>
    </location>
</feature>
<evidence type="ECO:0000313" key="4">
    <source>
        <dbReference type="Proteomes" id="UP001385951"/>
    </source>
</evidence>
<proteinExistence type="predicted"/>
<keyword evidence="4" id="KW-1185">Reference proteome</keyword>
<keyword evidence="1" id="KW-0175">Coiled coil</keyword>
<evidence type="ECO:0000313" key="3">
    <source>
        <dbReference type="EMBL" id="KAK7695819.1"/>
    </source>
</evidence>
<feature type="coiled-coil region" evidence="1">
    <location>
        <begin position="74"/>
        <end position="210"/>
    </location>
</feature>
<feature type="compositionally biased region" description="Basic and acidic residues" evidence="2">
    <location>
        <begin position="284"/>
        <end position="302"/>
    </location>
</feature>
<evidence type="ECO:0000256" key="2">
    <source>
        <dbReference type="SAM" id="MobiDB-lite"/>
    </source>
</evidence>
<feature type="compositionally biased region" description="Basic and acidic residues" evidence="2">
    <location>
        <begin position="18"/>
        <end position="37"/>
    </location>
</feature>
<name>A0AAW0GUW7_9APHY</name>
<feature type="compositionally biased region" description="Polar residues" evidence="2">
    <location>
        <begin position="303"/>
        <end position="319"/>
    </location>
</feature>
<sequence>MSGDSIVTMLNIFGSRPAKPDLKPEPEPEPVEPPKREPSNFIQYAAISGALAALVIATLALRKHRQTSLLPQKFEELNTTNRALQRNIKAVLAEASYAREENAKVLGLLEDTRKELKDMRQELEGTRKELKDARKDLDDVRKDSRKDLETTRKELENTRKELQATQKELKDTRKELQETRKELKDTRKELDDAKKELDKMKITAEEQIVARDERMKEFIQALLQDKRKFREQQWSAQEMSEVLATIAAFMQEVEIELGLPIGKKEDGRGYERIRRYAQGFHKVLMDSERKTEVTEERKEGTKDTTPLPNQATGDTNDTR</sequence>
<evidence type="ECO:0008006" key="5">
    <source>
        <dbReference type="Google" id="ProtNLM"/>
    </source>
</evidence>
<feature type="region of interest" description="Disordered" evidence="2">
    <location>
        <begin position="13"/>
        <end position="37"/>
    </location>
</feature>
<reference evidence="3 4" key="1">
    <citation type="submission" date="2022-09" db="EMBL/GenBank/DDBJ databases">
        <authorList>
            <person name="Palmer J.M."/>
        </authorList>
    </citation>
    <scope>NUCLEOTIDE SEQUENCE [LARGE SCALE GENOMIC DNA]</scope>
    <source>
        <strain evidence="3 4">DSM 7382</strain>
    </source>
</reference>
<gene>
    <name evidence="3" type="ORF">QCA50_000457</name>
</gene>
<protein>
    <recommendedName>
        <fullName evidence="5">Chromosome partition protein Smc</fullName>
    </recommendedName>
</protein>
<dbReference type="AlphaFoldDB" id="A0AAW0GUW7"/>
<comment type="caution">
    <text evidence="3">The sequence shown here is derived from an EMBL/GenBank/DDBJ whole genome shotgun (WGS) entry which is preliminary data.</text>
</comment>
<dbReference type="EMBL" id="JASBNA010000001">
    <property type="protein sequence ID" value="KAK7695819.1"/>
    <property type="molecule type" value="Genomic_DNA"/>
</dbReference>
<dbReference type="Gene3D" id="1.10.287.1490">
    <property type="match status" value="1"/>
</dbReference>
<evidence type="ECO:0000256" key="1">
    <source>
        <dbReference type="SAM" id="Coils"/>
    </source>
</evidence>
<accession>A0AAW0GUW7</accession>
<organism evidence="3 4">
    <name type="scientific">Cerrena zonata</name>
    <dbReference type="NCBI Taxonomy" id="2478898"/>
    <lineage>
        <taxon>Eukaryota</taxon>
        <taxon>Fungi</taxon>
        <taxon>Dikarya</taxon>
        <taxon>Basidiomycota</taxon>
        <taxon>Agaricomycotina</taxon>
        <taxon>Agaricomycetes</taxon>
        <taxon>Polyporales</taxon>
        <taxon>Cerrenaceae</taxon>
        <taxon>Cerrena</taxon>
    </lineage>
</organism>
<dbReference type="Proteomes" id="UP001385951">
    <property type="component" value="Unassembled WGS sequence"/>
</dbReference>